<feature type="domain" description="Flagellar motor switch protein FliN-like C-terminal" evidence="2">
    <location>
        <begin position="213"/>
        <end position="282"/>
    </location>
</feature>
<dbReference type="AlphaFoldDB" id="A0A2R8BUM2"/>
<dbReference type="Proteomes" id="UP000244912">
    <property type="component" value="Unassembled WGS sequence"/>
</dbReference>
<accession>A0A2R8BUM2</accession>
<dbReference type="EMBL" id="ONZF01000003">
    <property type="protein sequence ID" value="SPJ23867.1"/>
    <property type="molecule type" value="Genomic_DNA"/>
</dbReference>
<reference evidence="3 4" key="1">
    <citation type="submission" date="2018-03" db="EMBL/GenBank/DDBJ databases">
        <authorList>
            <person name="Keele B.F."/>
        </authorList>
    </citation>
    <scope>NUCLEOTIDE SEQUENCE [LARGE SCALE GENOMIC DNA]</scope>
    <source>
        <strain evidence="3 4">CECT 8504</strain>
    </source>
</reference>
<dbReference type="InterPro" id="IPR036429">
    <property type="entry name" value="SpoA-like_sf"/>
</dbReference>
<evidence type="ECO:0000259" key="2">
    <source>
        <dbReference type="Pfam" id="PF01052"/>
    </source>
</evidence>
<sequence length="309" mass="33031">MSDMSPLRRKIGAIRRDAPPPPSPERVWRRAVVHGLSRGAGLTVEVERPGRATILPEDAAPLMGEGMLTLLLDSAAGPGVLILEPGPMAALVEQQTLGRLGTRPPRKRTPTGTDAALVADAVDCILTTHEAMIDELQMAGAVTGFRYATPLSKPRDIMLGLRDTAHDHWKLPLKFPGNESREGTLHLVLPNEAAKTDDPADKSANWAEKMEARLMGSELQVTALLGEIETTVAAMRALRVGDRLTLPRESIGRVSIVGATGARIGEGRLGQSGGRKAVRLEQPGAAEFLSPEDDTMMLPDGMAAAWDSE</sequence>
<organism evidence="3 4">
    <name type="scientific">Palleronia abyssalis</name>
    <dbReference type="NCBI Taxonomy" id="1501240"/>
    <lineage>
        <taxon>Bacteria</taxon>
        <taxon>Pseudomonadati</taxon>
        <taxon>Pseudomonadota</taxon>
        <taxon>Alphaproteobacteria</taxon>
        <taxon>Rhodobacterales</taxon>
        <taxon>Roseobacteraceae</taxon>
        <taxon>Palleronia</taxon>
    </lineage>
</organism>
<feature type="region of interest" description="Disordered" evidence="1">
    <location>
        <begin position="1"/>
        <end position="25"/>
    </location>
</feature>
<protein>
    <recommendedName>
        <fullName evidence="2">Flagellar motor switch protein FliN-like C-terminal domain-containing protein</fullName>
    </recommendedName>
</protein>
<proteinExistence type="predicted"/>
<dbReference type="OrthoDB" id="7824563at2"/>
<dbReference type="Pfam" id="PF01052">
    <property type="entry name" value="FliMN_C"/>
    <property type="match status" value="1"/>
</dbReference>
<keyword evidence="4" id="KW-1185">Reference proteome</keyword>
<evidence type="ECO:0000256" key="1">
    <source>
        <dbReference type="SAM" id="MobiDB-lite"/>
    </source>
</evidence>
<gene>
    <name evidence="3" type="ORF">PAA8504_01686</name>
</gene>
<dbReference type="InterPro" id="IPR001543">
    <property type="entry name" value="FliN-like_C"/>
</dbReference>
<evidence type="ECO:0000313" key="4">
    <source>
        <dbReference type="Proteomes" id="UP000244912"/>
    </source>
</evidence>
<evidence type="ECO:0000313" key="3">
    <source>
        <dbReference type="EMBL" id="SPJ23867.1"/>
    </source>
</evidence>
<dbReference type="SUPFAM" id="SSF101801">
    <property type="entry name" value="Surface presentation of antigens (SPOA)"/>
    <property type="match status" value="1"/>
</dbReference>
<dbReference type="Gene3D" id="2.30.330.10">
    <property type="entry name" value="SpoA-like"/>
    <property type="match status" value="1"/>
</dbReference>
<name>A0A2R8BUM2_9RHOB</name>